<evidence type="ECO:0000256" key="7">
    <source>
        <dbReference type="ARBA" id="ARBA00023163"/>
    </source>
</evidence>
<dbReference type="Proteomes" id="UP001151699">
    <property type="component" value="Chromosome B"/>
</dbReference>
<evidence type="ECO:0000256" key="3">
    <source>
        <dbReference type="ARBA" id="ARBA00022737"/>
    </source>
</evidence>
<evidence type="ECO:0000256" key="5">
    <source>
        <dbReference type="ARBA" id="ARBA00022833"/>
    </source>
</evidence>
<dbReference type="InterPro" id="IPR013087">
    <property type="entry name" value="Znf_C2H2_type"/>
</dbReference>
<feature type="domain" description="C2H2-type" evidence="10">
    <location>
        <begin position="183"/>
        <end position="210"/>
    </location>
</feature>
<dbReference type="Pfam" id="PF00096">
    <property type="entry name" value="zf-C2H2"/>
    <property type="match status" value="3"/>
</dbReference>
<dbReference type="PANTHER" id="PTHR24408:SF34">
    <property type="entry name" value="ZINC FINGER PROTEIN 672-RELATED"/>
    <property type="match status" value="1"/>
</dbReference>
<evidence type="ECO:0000313" key="13">
    <source>
        <dbReference type="Proteomes" id="UP001151699"/>
    </source>
</evidence>
<dbReference type="OrthoDB" id="7733969at2759"/>
<keyword evidence="13" id="KW-1185">Reference proteome</keyword>
<keyword evidence="8" id="KW-0539">Nucleus</keyword>
<evidence type="ECO:0000313" key="12">
    <source>
        <dbReference type="EMBL" id="KAJ6648510.1"/>
    </source>
</evidence>
<evidence type="ECO:0000259" key="10">
    <source>
        <dbReference type="PROSITE" id="PS50157"/>
    </source>
</evidence>
<feature type="domain" description="C2H2-type" evidence="10">
    <location>
        <begin position="128"/>
        <end position="155"/>
    </location>
</feature>
<feature type="domain" description="C2H2-type" evidence="10">
    <location>
        <begin position="154"/>
        <end position="182"/>
    </location>
</feature>
<sequence>MSENMAFDCKQCSQVFEYQYQLISHQICHSNIVQNVNKENESFQCDLCGLLFISPDHLKNHSAQHIQKQPFVCGQCNKSFKTETRYIYHIEDPSLLCITNKCPLCCKIFSSKQCLQRHIKVHTRETKFRCGVCHKPFLTKYKLDRHQKTHSPDHRCNVCSETFPSKLILSGHNRSVHGSDSVFQCSKCPKKYRKRGHMQNHLRSHEDNAVQAENYDFQCSECGKTFRTNGNLIFHERSHNRSGSKFI</sequence>
<dbReference type="GO" id="GO:0005634">
    <property type="term" value="C:nucleus"/>
    <property type="evidence" value="ECO:0007669"/>
    <property type="project" value="UniProtKB-SubCell"/>
</dbReference>
<dbReference type="SMART" id="SM00355">
    <property type="entry name" value="ZnF_C2H2"/>
    <property type="match status" value="8"/>
</dbReference>
<feature type="domain" description="C2H2-type" evidence="10">
    <location>
        <begin position="43"/>
        <end position="70"/>
    </location>
</feature>
<dbReference type="Pfam" id="PF13912">
    <property type="entry name" value="zf-C2H2_6"/>
    <property type="match status" value="2"/>
</dbReference>
<dbReference type="Proteomes" id="UP001151699">
    <property type="component" value="Chromosome A"/>
</dbReference>
<accession>A0A9Q0N3Z5</accession>
<dbReference type="Gene3D" id="3.30.160.60">
    <property type="entry name" value="Classic Zinc Finger"/>
    <property type="match status" value="4"/>
</dbReference>
<evidence type="ECO:0000256" key="2">
    <source>
        <dbReference type="ARBA" id="ARBA00022723"/>
    </source>
</evidence>
<name>A0A9Q0N3Z5_9DIPT</name>
<gene>
    <name evidence="11" type="primary">Znf182_0</name>
    <name evidence="12" type="synonym">Znf182_3</name>
    <name evidence="12" type="ORF">Bhyg_03740</name>
    <name evidence="11" type="ORF">Bhyg_07676</name>
</gene>
<dbReference type="FunFam" id="3.30.160.60:FF:000012">
    <property type="entry name" value="RB-associated KRAB zinc finger protein-like"/>
    <property type="match status" value="1"/>
</dbReference>
<keyword evidence="5" id="KW-0862">Zinc</keyword>
<comment type="subcellular location">
    <subcellularLocation>
        <location evidence="1">Nucleus</location>
    </subcellularLocation>
</comment>
<comment type="caution">
    <text evidence="11">The sequence shown here is derived from an EMBL/GenBank/DDBJ whole genome shotgun (WGS) entry which is preliminary data.</text>
</comment>
<organism evidence="11 13">
    <name type="scientific">Pseudolycoriella hygida</name>
    <dbReference type="NCBI Taxonomy" id="35572"/>
    <lineage>
        <taxon>Eukaryota</taxon>
        <taxon>Metazoa</taxon>
        <taxon>Ecdysozoa</taxon>
        <taxon>Arthropoda</taxon>
        <taxon>Hexapoda</taxon>
        <taxon>Insecta</taxon>
        <taxon>Pterygota</taxon>
        <taxon>Neoptera</taxon>
        <taxon>Endopterygota</taxon>
        <taxon>Diptera</taxon>
        <taxon>Nematocera</taxon>
        <taxon>Sciaroidea</taxon>
        <taxon>Sciaridae</taxon>
        <taxon>Pseudolycoriella</taxon>
    </lineage>
</organism>
<evidence type="ECO:0000256" key="8">
    <source>
        <dbReference type="ARBA" id="ARBA00023242"/>
    </source>
</evidence>
<evidence type="ECO:0000313" key="11">
    <source>
        <dbReference type="EMBL" id="KAJ6642722.1"/>
    </source>
</evidence>
<feature type="domain" description="C2H2-type" evidence="10">
    <location>
        <begin position="217"/>
        <end position="244"/>
    </location>
</feature>
<dbReference type="GO" id="GO:0000981">
    <property type="term" value="F:DNA-binding transcription factor activity, RNA polymerase II-specific"/>
    <property type="evidence" value="ECO:0007669"/>
    <property type="project" value="TreeGrafter"/>
</dbReference>
<dbReference type="PROSITE" id="PS00028">
    <property type="entry name" value="ZINC_FINGER_C2H2_1"/>
    <property type="match status" value="7"/>
</dbReference>
<dbReference type="GO" id="GO:0043565">
    <property type="term" value="F:sequence-specific DNA binding"/>
    <property type="evidence" value="ECO:0007669"/>
    <property type="project" value="TreeGrafter"/>
</dbReference>
<protein>
    <submittedName>
        <fullName evidence="11">Zinc finger protein</fullName>
    </submittedName>
</protein>
<keyword evidence="3" id="KW-0677">Repeat</keyword>
<dbReference type="PROSITE" id="PS50157">
    <property type="entry name" value="ZINC_FINGER_C2H2_2"/>
    <property type="match status" value="7"/>
</dbReference>
<dbReference type="EMBL" id="WJQU01000001">
    <property type="protein sequence ID" value="KAJ6648510.1"/>
    <property type="molecule type" value="Genomic_DNA"/>
</dbReference>
<keyword evidence="4 9" id="KW-0863">Zinc-finger</keyword>
<evidence type="ECO:0000256" key="9">
    <source>
        <dbReference type="PROSITE-ProRule" id="PRU00042"/>
    </source>
</evidence>
<keyword evidence="6" id="KW-0805">Transcription regulation</keyword>
<keyword evidence="7" id="KW-0804">Transcription</keyword>
<dbReference type="GO" id="GO:0008270">
    <property type="term" value="F:zinc ion binding"/>
    <property type="evidence" value="ECO:0007669"/>
    <property type="project" value="UniProtKB-KW"/>
</dbReference>
<dbReference type="AlphaFoldDB" id="A0A9Q0N3Z5"/>
<dbReference type="Pfam" id="PF13894">
    <property type="entry name" value="zf-C2H2_4"/>
    <property type="match status" value="2"/>
</dbReference>
<proteinExistence type="predicted"/>
<feature type="domain" description="C2H2-type" evidence="10">
    <location>
        <begin position="7"/>
        <end position="31"/>
    </location>
</feature>
<reference evidence="11" key="1">
    <citation type="submission" date="2022-07" db="EMBL/GenBank/DDBJ databases">
        <authorList>
            <person name="Trinca V."/>
            <person name="Uliana J.V.C."/>
            <person name="Torres T.T."/>
            <person name="Ward R.J."/>
            <person name="Monesi N."/>
        </authorList>
    </citation>
    <scope>NUCLEOTIDE SEQUENCE</scope>
    <source>
        <strain evidence="11">HSMRA1968</strain>
        <tissue evidence="11">Whole embryos</tissue>
    </source>
</reference>
<dbReference type="SUPFAM" id="SSF57667">
    <property type="entry name" value="beta-beta-alpha zinc fingers"/>
    <property type="match status" value="4"/>
</dbReference>
<dbReference type="InterPro" id="IPR036236">
    <property type="entry name" value="Znf_C2H2_sf"/>
</dbReference>
<keyword evidence="2" id="KW-0479">Metal-binding</keyword>
<evidence type="ECO:0000256" key="4">
    <source>
        <dbReference type="ARBA" id="ARBA00022771"/>
    </source>
</evidence>
<dbReference type="PANTHER" id="PTHR24408">
    <property type="entry name" value="ZINC FINGER PROTEIN"/>
    <property type="match status" value="1"/>
</dbReference>
<evidence type="ECO:0000256" key="1">
    <source>
        <dbReference type="ARBA" id="ARBA00004123"/>
    </source>
</evidence>
<dbReference type="EMBL" id="WJQU01000002">
    <property type="protein sequence ID" value="KAJ6642722.1"/>
    <property type="molecule type" value="Genomic_DNA"/>
</dbReference>
<feature type="domain" description="C2H2-type" evidence="10">
    <location>
        <begin position="100"/>
        <end position="127"/>
    </location>
</feature>
<evidence type="ECO:0000256" key="6">
    <source>
        <dbReference type="ARBA" id="ARBA00023015"/>
    </source>
</evidence>